<keyword evidence="2" id="KW-1185">Reference proteome</keyword>
<dbReference type="EMBL" id="HG994580">
    <property type="protein sequence ID" value="CAF2753225.1"/>
    <property type="molecule type" value="Genomic_DNA"/>
</dbReference>
<gene>
    <name evidence="1" type="ORF">LSAA_2215</name>
</gene>
<reference evidence="1" key="1">
    <citation type="submission" date="2021-02" db="EMBL/GenBank/DDBJ databases">
        <authorList>
            <person name="Bekaert M."/>
        </authorList>
    </citation>
    <scope>NUCLEOTIDE SEQUENCE</scope>
    <source>
        <strain evidence="1">IoA-00</strain>
    </source>
</reference>
<dbReference type="SUPFAM" id="SSF51197">
    <property type="entry name" value="Clavaminate synthase-like"/>
    <property type="match status" value="1"/>
</dbReference>
<name>A0A7R8CDZ0_LEPSM</name>
<dbReference type="PANTHER" id="PTHR12480:SF21">
    <property type="entry name" value="JMJC DOMAIN-CONTAINING PROTEIN 8"/>
    <property type="match status" value="1"/>
</dbReference>
<dbReference type="OrthoDB" id="438164at2759"/>
<dbReference type="PROSITE" id="PS51184">
    <property type="entry name" value="JMJC"/>
    <property type="match status" value="1"/>
</dbReference>
<evidence type="ECO:0000313" key="2">
    <source>
        <dbReference type="Proteomes" id="UP000675881"/>
    </source>
</evidence>
<dbReference type="InterPro" id="IPR050910">
    <property type="entry name" value="JMJD6_ArgDemeth/LysHydrox"/>
</dbReference>
<protein>
    <submittedName>
        <fullName evidence="1">JmjC domain-containing protein 8</fullName>
    </submittedName>
</protein>
<organism evidence="1 2">
    <name type="scientific">Lepeophtheirus salmonis</name>
    <name type="common">Salmon louse</name>
    <name type="synonym">Caligus salmonis</name>
    <dbReference type="NCBI Taxonomy" id="72036"/>
    <lineage>
        <taxon>Eukaryota</taxon>
        <taxon>Metazoa</taxon>
        <taxon>Ecdysozoa</taxon>
        <taxon>Arthropoda</taxon>
        <taxon>Crustacea</taxon>
        <taxon>Multicrustacea</taxon>
        <taxon>Hexanauplia</taxon>
        <taxon>Copepoda</taxon>
        <taxon>Siphonostomatoida</taxon>
        <taxon>Caligidae</taxon>
        <taxon>Lepeophtheirus</taxon>
    </lineage>
</organism>
<dbReference type="PANTHER" id="PTHR12480">
    <property type="entry name" value="ARGININE DEMETHYLASE AND LYSYL-HYDROXYLASE JMJD"/>
    <property type="match status" value="1"/>
</dbReference>
<dbReference type="GO" id="GO:0000987">
    <property type="term" value="F:cis-regulatory region sequence-specific DNA binding"/>
    <property type="evidence" value="ECO:0007669"/>
    <property type="project" value="TreeGrafter"/>
</dbReference>
<proteinExistence type="predicted"/>
<evidence type="ECO:0000313" key="1">
    <source>
        <dbReference type="EMBL" id="CAF2753225.1"/>
    </source>
</evidence>
<accession>A0A7R8CDZ0</accession>
<sequence>MELVPVYYQIWGLILYFVHGTLGDSHFHERLTYSEGQWETEVEGVLVEPGPCHLEIFDSSRISQDFFLDQLAYKAPFVLRHVTNNAKFRALVNRDHLVKHWGHKTVTLSSANSYSYEKKKVLLEDYLETMMGPASPTKLANETFYFFGDNDVDEWNDLFKEYILPPLNLPRHRSALSFGIAGPGTGVPFHYHGPGFAETLIGRKRWFLTAPNHIPEFHPNKTTLQWFLEDYDRVKKEVQILECTIQPGDIIYFPDKWWHAILNIDTSVFMSTFFKSMNIS</sequence>
<dbReference type="GO" id="GO:0005634">
    <property type="term" value="C:nucleus"/>
    <property type="evidence" value="ECO:0007669"/>
    <property type="project" value="TreeGrafter"/>
</dbReference>
<dbReference type="Gene3D" id="2.60.120.650">
    <property type="entry name" value="Cupin"/>
    <property type="match status" value="1"/>
</dbReference>
<dbReference type="Pfam" id="PF13621">
    <property type="entry name" value="Cupin_8"/>
    <property type="match status" value="1"/>
</dbReference>
<dbReference type="InterPro" id="IPR003347">
    <property type="entry name" value="JmjC_dom"/>
</dbReference>
<dbReference type="AlphaFoldDB" id="A0A7R8CDZ0"/>
<dbReference type="InterPro" id="IPR041667">
    <property type="entry name" value="Cupin_8"/>
</dbReference>
<dbReference type="Proteomes" id="UP000675881">
    <property type="component" value="Chromosome 1"/>
</dbReference>